<dbReference type="AlphaFoldDB" id="A0A8C5W653"/>
<reference evidence="3" key="2">
    <citation type="submission" date="2025-08" db="UniProtKB">
        <authorList>
            <consortium name="Ensembl"/>
        </authorList>
    </citation>
    <scope>IDENTIFICATION</scope>
</reference>
<dbReference type="InterPro" id="IPR013783">
    <property type="entry name" value="Ig-like_fold"/>
</dbReference>
<keyword evidence="4" id="KW-1185">Reference proteome</keyword>
<dbReference type="SUPFAM" id="SSF48726">
    <property type="entry name" value="Immunoglobulin"/>
    <property type="match status" value="2"/>
</dbReference>
<evidence type="ECO:0000313" key="3">
    <source>
        <dbReference type="Ensembl" id="ENSMICP00000032486.1"/>
    </source>
</evidence>
<dbReference type="PANTHER" id="PTHR47633:SF4">
    <property type="entry name" value="MYOPALLADIN ISOFORM X1"/>
    <property type="match status" value="1"/>
</dbReference>
<dbReference type="PROSITE" id="PS50835">
    <property type="entry name" value="IG_LIKE"/>
    <property type="match status" value="2"/>
</dbReference>
<protein>
    <submittedName>
        <fullName evidence="3">SPEG neighbor</fullName>
    </submittedName>
</protein>
<reference evidence="3" key="1">
    <citation type="submission" date="2016-12" db="EMBL/GenBank/DDBJ databases">
        <title>Mouse lemur reference genome and diversity panel.</title>
        <authorList>
            <person name="Harris R."/>
            <person name="Larsen P."/>
            <person name="Liu Y."/>
            <person name="Hughes D.S."/>
            <person name="Murali S."/>
            <person name="Raveendran M."/>
            <person name="Korchina V."/>
            <person name="Wang M."/>
            <person name="Jhangiani S."/>
            <person name="Bandaranaike D."/>
            <person name="Bellair M."/>
            <person name="Blankenburg K."/>
            <person name="Chao H."/>
            <person name="Dahdouli M."/>
            <person name="Dinh H."/>
            <person name="Doddapaneni H."/>
            <person name="English A."/>
            <person name="Firestine M."/>
            <person name="Gnanaolivu R."/>
            <person name="Gross S."/>
            <person name="Hernandez B."/>
            <person name="Javaid M."/>
            <person name="Jayaseelan J."/>
            <person name="Jones J."/>
            <person name="Khan Z."/>
            <person name="Kovar C."/>
            <person name="Kurapati P."/>
            <person name="Le B."/>
            <person name="Lee S."/>
            <person name="Li M."/>
            <person name="Mathew T."/>
            <person name="Narasimhan A."/>
            <person name="Ngo D."/>
            <person name="Nguyen L."/>
            <person name="Okwuonu G."/>
            <person name="Ongeri F."/>
            <person name="Osuji N."/>
            <person name="Pu L.-L."/>
            <person name="Puazo M."/>
            <person name="Quiroz J."/>
            <person name="Raj R."/>
            <person name="Rajbhandari K."/>
            <person name="Reid J.G."/>
            <person name="Santibanez J."/>
            <person name="Sexton D."/>
            <person name="Skinner E."/>
            <person name="Vee V."/>
            <person name="Weissenberger G."/>
            <person name="Wu Y."/>
            <person name="Xin Y."/>
            <person name="Han Y."/>
            <person name="Campbell C."/>
            <person name="Brown A."/>
            <person name="Sullivan B."/>
            <person name="Shelton J."/>
            <person name="Brown S."/>
            <person name="Dudchenko O."/>
            <person name="Machol I."/>
            <person name="Durand N."/>
            <person name="Shamim M."/>
            <person name="Lieberman A."/>
            <person name="Muzny D.M."/>
            <person name="Richards S."/>
            <person name="Yoder A."/>
            <person name="Worley K.C."/>
            <person name="Rogers J."/>
            <person name="Gibbs R.A."/>
        </authorList>
    </citation>
    <scope>NUCLEOTIDE SEQUENCE [LARGE SCALE GENOMIC DNA]</scope>
</reference>
<accession>A0A8C5W653</accession>
<gene>
    <name evidence="3" type="primary">SPEGNB</name>
</gene>
<evidence type="ECO:0000259" key="2">
    <source>
        <dbReference type="PROSITE" id="PS50835"/>
    </source>
</evidence>
<dbReference type="GeneTree" id="ENSGT00940000163812"/>
<dbReference type="SMART" id="SM00409">
    <property type="entry name" value="IG"/>
    <property type="match status" value="1"/>
</dbReference>
<dbReference type="FunFam" id="2.60.40.10:FF:001489">
    <property type="entry name" value="SPEG neighbor"/>
    <property type="match status" value="1"/>
</dbReference>
<feature type="region of interest" description="Disordered" evidence="1">
    <location>
        <begin position="1"/>
        <end position="25"/>
    </location>
</feature>
<dbReference type="SMART" id="SM00408">
    <property type="entry name" value="IGc2"/>
    <property type="match status" value="2"/>
</dbReference>
<evidence type="ECO:0000313" key="4">
    <source>
        <dbReference type="Proteomes" id="UP000694394"/>
    </source>
</evidence>
<dbReference type="InterPro" id="IPR013098">
    <property type="entry name" value="Ig_I-set"/>
</dbReference>
<dbReference type="PANTHER" id="PTHR47633">
    <property type="entry name" value="IMMUNOGLOBULIN"/>
    <property type="match status" value="1"/>
</dbReference>
<reference evidence="3" key="3">
    <citation type="submission" date="2025-09" db="UniProtKB">
        <authorList>
            <consortium name="Ensembl"/>
        </authorList>
    </citation>
    <scope>IDENTIFICATION</scope>
</reference>
<dbReference type="InterPro" id="IPR036179">
    <property type="entry name" value="Ig-like_dom_sf"/>
</dbReference>
<dbReference type="Proteomes" id="UP000694394">
    <property type="component" value="Chromosome 8"/>
</dbReference>
<feature type="domain" description="Ig-like" evidence="2">
    <location>
        <begin position="136"/>
        <end position="225"/>
    </location>
</feature>
<dbReference type="InterPro" id="IPR003598">
    <property type="entry name" value="Ig_sub2"/>
</dbReference>
<dbReference type="InterPro" id="IPR007110">
    <property type="entry name" value="Ig-like_dom"/>
</dbReference>
<dbReference type="Gene3D" id="2.60.40.10">
    <property type="entry name" value="Immunoglobulins"/>
    <property type="match status" value="2"/>
</dbReference>
<evidence type="ECO:0000256" key="1">
    <source>
        <dbReference type="SAM" id="MobiDB-lite"/>
    </source>
</evidence>
<proteinExistence type="predicted"/>
<feature type="domain" description="Ig-like" evidence="2">
    <location>
        <begin position="49"/>
        <end position="88"/>
    </location>
</feature>
<dbReference type="Pfam" id="PF07679">
    <property type="entry name" value="I-set"/>
    <property type="match status" value="2"/>
</dbReference>
<dbReference type="InterPro" id="IPR003599">
    <property type="entry name" value="Ig_sub"/>
</dbReference>
<dbReference type="Ensembl" id="ENSMICT00000044719.2">
    <property type="protein sequence ID" value="ENSMICP00000032486.1"/>
    <property type="gene ID" value="ENSMICG00000032186.2"/>
</dbReference>
<organism evidence="3 4">
    <name type="scientific">Microcebus murinus</name>
    <name type="common">Gray mouse lemur</name>
    <name type="synonym">Lemur murinus</name>
    <dbReference type="NCBI Taxonomy" id="30608"/>
    <lineage>
        <taxon>Eukaryota</taxon>
        <taxon>Metazoa</taxon>
        <taxon>Chordata</taxon>
        <taxon>Craniata</taxon>
        <taxon>Vertebrata</taxon>
        <taxon>Euteleostomi</taxon>
        <taxon>Mammalia</taxon>
        <taxon>Eutheria</taxon>
        <taxon>Euarchontoglires</taxon>
        <taxon>Primates</taxon>
        <taxon>Strepsirrhini</taxon>
        <taxon>Lemuriformes</taxon>
        <taxon>Cheirogaleidae</taxon>
        <taxon>Microcebus</taxon>
    </lineage>
</organism>
<sequence length="227" mass="24692">MSKAAPAKKPAAAAPPPGCTLDINDPQVQSAASYLGHRSRKELREKGPPRVLEPLKDVVPIEGSAAKLTCRISAFPDPFIRWSKDGKELRDGPKYRYVFEDPDVVALVVRGGELSINVTNPFGQCSDSARILVEVPAKVQKGPDNTKARKGTTVTLTAEIMGEPAPDVGWTKDGEDIEEDDRVFFEMGSTTTTLTIRRATPEDSGKYEVYVENSLGMDQSFARVDVA</sequence>
<dbReference type="EMBL" id="ABDC03010755">
    <property type="status" value="NOT_ANNOTATED_CDS"/>
    <property type="molecule type" value="Genomic_DNA"/>
</dbReference>
<feature type="compositionally biased region" description="Low complexity" evidence="1">
    <location>
        <begin position="1"/>
        <end position="12"/>
    </location>
</feature>
<name>A0A8C5W653_MICMU</name>